<dbReference type="AlphaFoldDB" id="A0A1A9GIY1"/>
<sequence length="207" mass="22628">MDRMVFYEPADRDRTLFPHDPFKAIVAPRPIGWISTRTADGTTNLAPYSFFNAVGDRPPMVMFSSTGMKDTASLALESGEFCWNLATLALAEQMNTTSRPLARGENEAEVAGLELLPGRMIGAPRVADSPASLECAVVHSTRLRDRHGVEVDQWLVVGEVVGVHVDPALITGDGRFDTRVAQPVMRAGYADEYFVADTMVRMARPSA</sequence>
<dbReference type="STRING" id="1300347.I601_1604"/>
<dbReference type="Gene3D" id="2.30.110.10">
    <property type="entry name" value="Electron Transport, Fmn-binding Protein, Chain A"/>
    <property type="match status" value="1"/>
</dbReference>
<dbReference type="InterPro" id="IPR002563">
    <property type="entry name" value="Flavin_Rdtase-like_dom"/>
</dbReference>
<proteinExistence type="predicted"/>
<accession>A0A1A9GIY1</accession>
<reference evidence="2 3" key="1">
    <citation type="submission" date="2016-03" db="EMBL/GenBank/DDBJ databases">
        <title>Complete genome sequence of a soil Actinobacterium, Nocardioides dokdonensis FR1436.</title>
        <authorList>
            <person name="Kwon S.-K."/>
            <person name="Kim K."/>
            <person name="Kim J.F."/>
        </authorList>
    </citation>
    <scope>NUCLEOTIDE SEQUENCE [LARGE SCALE GENOMIC DNA]</scope>
    <source>
        <strain evidence="2 3">FR1436</strain>
    </source>
</reference>
<dbReference type="SMART" id="SM00903">
    <property type="entry name" value="Flavin_Reduct"/>
    <property type="match status" value="1"/>
</dbReference>
<dbReference type="PANTHER" id="PTHR43812:SF2">
    <property type="entry name" value="FLAVIN REDUCTASE LIKE DOMAIN-CONTAINING PROTEIN"/>
    <property type="match status" value="1"/>
</dbReference>
<dbReference type="KEGG" id="ndk:I601_1604"/>
<dbReference type="PANTHER" id="PTHR43812">
    <property type="entry name" value="BLR2425 PROTEIN"/>
    <property type="match status" value="1"/>
</dbReference>
<name>A0A1A9GIY1_9ACTN</name>
<organism evidence="2 3">
    <name type="scientific">Nocardioides dokdonensis FR1436</name>
    <dbReference type="NCBI Taxonomy" id="1300347"/>
    <lineage>
        <taxon>Bacteria</taxon>
        <taxon>Bacillati</taxon>
        <taxon>Actinomycetota</taxon>
        <taxon>Actinomycetes</taxon>
        <taxon>Propionibacteriales</taxon>
        <taxon>Nocardioidaceae</taxon>
        <taxon>Nocardioides</taxon>
    </lineage>
</organism>
<dbReference type="GO" id="GO:0016646">
    <property type="term" value="F:oxidoreductase activity, acting on the CH-NH group of donors, NAD or NADP as acceptor"/>
    <property type="evidence" value="ECO:0007669"/>
    <property type="project" value="UniProtKB-ARBA"/>
</dbReference>
<gene>
    <name evidence="2" type="ORF">I601_1604</name>
</gene>
<dbReference type="SUPFAM" id="SSF50475">
    <property type="entry name" value="FMN-binding split barrel"/>
    <property type="match status" value="1"/>
</dbReference>
<dbReference type="EMBL" id="CP015079">
    <property type="protein sequence ID" value="ANH38036.1"/>
    <property type="molecule type" value="Genomic_DNA"/>
</dbReference>
<dbReference type="InterPro" id="IPR012349">
    <property type="entry name" value="Split_barrel_FMN-bd"/>
</dbReference>
<dbReference type="Proteomes" id="UP000077868">
    <property type="component" value="Chromosome"/>
</dbReference>
<evidence type="ECO:0000313" key="3">
    <source>
        <dbReference type="Proteomes" id="UP000077868"/>
    </source>
</evidence>
<evidence type="ECO:0000259" key="1">
    <source>
        <dbReference type="SMART" id="SM00903"/>
    </source>
</evidence>
<dbReference type="PATRIC" id="fig|1300347.3.peg.1603"/>
<dbReference type="Pfam" id="PF01613">
    <property type="entry name" value="Flavin_Reduct"/>
    <property type="match status" value="1"/>
</dbReference>
<feature type="domain" description="Flavin reductase like" evidence="1">
    <location>
        <begin position="24"/>
        <end position="178"/>
    </location>
</feature>
<evidence type="ECO:0000313" key="2">
    <source>
        <dbReference type="EMBL" id="ANH38036.1"/>
    </source>
</evidence>
<protein>
    <submittedName>
        <fullName evidence="2">Flavin reductase like domain protein</fullName>
    </submittedName>
</protein>
<dbReference type="GO" id="GO:0010181">
    <property type="term" value="F:FMN binding"/>
    <property type="evidence" value="ECO:0007669"/>
    <property type="project" value="InterPro"/>
</dbReference>
<keyword evidence="3" id="KW-1185">Reference proteome</keyword>